<organism evidence="8 9">
    <name type="scientific">Frankia umida</name>
    <dbReference type="NCBI Taxonomy" id="573489"/>
    <lineage>
        <taxon>Bacteria</taxon>
        <taxon>Bacillati</taxon>
        <taxon>Actinomycetota</taxon>
        <taxon>Actinomycetes</taxon>
        <taxon>Frankiales</taxon>
        <taxon>Frankiaceae</taxon>
        <taxon>Frankia</taxon>
    </lineage>
</organism>
<evidence type="ECO:0000256" key="4">
    <source>
        <dbReference type="ARBA" id="ARBA00023157"/>
    </source>
</evidence>
<dbReference type="Proteomes" id="UP001201873">
    <property type="component" value="Unassembled WGS sequence"/>
</dbReference>
<dbReference type="PROSITE" id="PS51352">
    <property type="entry name" value="THIOREDOXIN_2"/>
    <property type="match status" value="1"/>
</dbReference>
<accession>A0ABT0K2Q0</accession>
<keyword evidence="3" id="KW-0735">Signal-anchor</keyword>
<dbReference type="EMBL" id="JALKFT010000021">
    <property type="protein sequence ID" value="MCK9877767.1"/>
    <property type="molecule type" value="Genomic_DNA"/>
</dbReference>
<evidence type="ECO:0000313" key="9">
    <source>
        <dbReference type="Proteomes" id="UP001201873"/>
    </source>
</evidence>
<comment type="subcellular location">
    <subcellularLocation>
        <location evidence="1">Cell envelope</location>
    </subcellularLocation>
</comment>
<dbReference type="RefSeq" id="WP_248825952.1">
    <property type="nucleotide sequence ID" value="NZ_JALKFT010000021.1"/>
</dbReference>
<keyword evidence="6" id="KW-0732">Signal</keyword>
<evidence type="ECO:0000259" key="7">
    <source>
        <dbReference type="PROSITE" id="PS51352"/>
    </source>
</evidence>
<feature type="chain" id="PRO_5046702338" evidence="6">
    <location>
        <begin position="20"/>
        <end position="175"/>
    </location>
</feature>
<evidence type="ECO:0000256" key="6">
    <source>
        <dbReference type="SAM" id="SignalP"/>
    </source>
</evidence>
<sequence>MLLVAVCLCLASCSTGATAADGDGGTGRSRLTFTAPSERRSAPRTSGLTPSGQRVDLAALRGRVTVVNFWASWCPPCRAETPALVTLAHQRPTVAFLGVDHQERAGTAAAFLRAFAVPYPTIVDEDGTLAARWPGVAGLPMTYVLDPRGRIAARFIAGVTTDDLGGVLDRLSTEA</sequence>
<keyword evidence="2" id="KW-0201">Cytochrome c-type biogenesis</keyword>
<dbReference type="InterPro" id="IPR000866">
    <property type="entry name" value="AhpC/TSA"/>
</dbReference>
<dbReference type="InterPro" id="IPR036249">
    <property type="entry name" value="Thioredoxin-like_sf"/>
</dbReference>
<dbReference type="PROSITE" id="PS00194">
    <property type="entry name" value="THIOREDOXIN_1"/>
    <property type="match status" value="1"/>
</dbReference>
<dbReference type="InterPro" id="IPR017937">
    <property type="entry name" value="Thioredoxin_CS"/>
</dbReference>
<evidence type="ECO:0000256" key="5">
    <source>
        <dbReference type="ARBA" id="ARBA00023284"/>
    </source>
</evidence>
<keyword evidence="3" id="KW-0812">Transmembrane</keyword>
<keyword evidence="5" id="KW-0676">Redox-active center</keyword>
<gene>
    <name evidence="8" type="ORF">MXD59_18640</name>
</gene>
<feature type="signal peptide" evidence="6">
    <location>
        <begin position="1"/>
        <end position="19"/>
    </location>
</feature>
<comment type="caution">
    <text evidence="8">The sequence shown here is derived from an EMBL/GenBank/DDBJ whole genome shotgun (WGS) entry which is preliminary data.</text>
</comment>
<dbReference type="InterPro" id="IPR013766">
    <property type="entry name" value="Thioredoxin_domain"/>
</dbReference>
<dbReference type="Gene3D" id="3.40.30.10">
    <property type="entry name" value="Glutaredoxin"/>
    <property type="match status" value="1"/>
</dbReference>
<evidence type="ECO:0000256" key="3">
    <source>
        <dbReference type="ARBA" id="ARBA00022968"/>
    </source>
</evidence>
<evidence type="ECO:0000313" key="8">
    <source>
        <dbReference type="EMBL" id="MCK9877767.1"/>
    </source>
</evidence>
<dbReference type="PANTHER" id="PTHR42852">
    <property type="entry name" value="THIOL:DISULFIDE INTERCHANGE PROTEIN DSBE"/>
    <property type="match status" value="1"/>
</dbReference>
<keyword evidence="9" id="KW-1185">Reference proteome</keyword>
<dbReference type="CDD" id="cd02966">
    <property type="entry name" value="TlpA_like_family"/>
    <property type="match status" value="1"/>
</dbReference>
<dbReference type="InterPro" id="IPR050553">
    <property type="entry name" value="Thioredoxin_ResA/DsbE_sf"/>
</dbReference>
<keyword evidence="4" id="KW-1015">Disulfide bond</keyword>
<evidence type="ECO:0000256" key="2">
    <source>
        <dbReference type="ARBA" id="ARBA00022748"/>
    </source>
</evidence>
<dbReference type="SUPFAM" id="SSF52833">
    <property type="entry name" value="Thioredoxin-like"/>
    <property type="match status" value="1"/>
</dbReference>
<dbReference type="PANTHER" id="PTHR42852:SF6">
    <property type="entry name" value="THIOL:DISULFIDE INTERCHANGE PROTEIN DSBE"/>
    <property type="match status" value="1"/>
</dbReference>
<name>A0ABT0K2Q0_9ACTN</name>
<reference evidence="8 9" key="1">
    <citation type="submission" date="2022-04" db="EMBL/GenBank/DDBJ databases">
        <title>Genome diversity in the genus Frankia.</title>
        <authorList>
            <person name="Carlos-Shanley C."/>
            <person name="Hahn D."/>
        </authorList>
    </citation>
    <scope>NUCLEOTIDE SEQUENCE [LARGE SCALE GENOMIC DNA]</scope>
    <source>
        <strain evidence="8 9">Ag45/Mut15</strain>
    </source>
</reference>
<feature type="domain" description="Thioredoxin" evidence="7">
    <location>
        <begin position="36"/>
        <end position="173"/>
    </location>
</feature>
<evidence type="ECO:0000256" key="1">
    <source>
        <dbReference type="ARBA" id="ARBA00004196"/>
    </source>
</evidence>
<proteinExistence type="predicted"/>
<dbReference type="Pfam" id="PF00578">
    <property type="entry name" value="AhpC-TSA"/>
    <property type="match status" value="1"/>
</dbReference>
<protein>
    <submittedName>
        <fullName evidence="8">TlpA family protein disulfide reductase</fullName>
    </submittedName>
</protein>